<evidence type="ECO:0000313" key="2">
    <source>
        <dbReference type="Proteomes" id="UP000242367"/>
    </source>
</evidence>
<name>A0A2P4UFD9_9ACTN</name>
<accession>A0A2P4UFD9</accession>
<reference evidence="1 2" key="1">
    <citation type="journal article" date="2017" name="Chemistry">
        <title>Isolation, Biosynthesis and Chemical Modifications of Rubterolones A-F: Rare Tropolone Alkaloids from Actinomadura sp. 5-2.</title>
        <authorList>
            <person name="Guo H."/>
            <person name="Benndorf R."/>
            <person name="Leichnitz D."/>
            <person name="Klassen J.L."/>
            <person name="Vollmers J."/>
            <person name="Gorls H."/>
            <person name="Steinacker M."/>
            <person name="Weigel C."/>
            <person name="Dahse H.M."/>
            <person name="Kaster A.K."/>
            <person name="de Beer Z.W."/>
            <person name="Poulsen M."/>
            <person name="Beemelmanns C."/>
        </authorList>
    </citation>
    <scope>NUCLEOTIDE SEQUENCE [LARGE SCALE GENOMIC DNA]</scope>
    <source>
        <strain evidence="1 2">5-2</strain>
    </source>
</reference>
<proteinExistence type="predicted"/>
<dbReference type="Proteomes" id="UP000242367">
    <property type="component" value="Unassembled WGS sequence"/>
</dbReference>
<protein>
    <submittedName>
        <fullName evidence="1">Uncharacterized protein</fullName>
    </submittedName>
</protein>
<keyword evidence="2" id="KW-1185">Reference proteome</keyword>
<dbReference type="RefSeq" id="WP_103562941.1">
    <property type="nucleotide sequence ID" value="NZ_MTBP01000002.1"/>
</dbReference>
<dbReference type="AlphaFoldDB" id="A0A2P4UFD9"/>
<dbReference type="SUPFAM" id="SSF69754">
    <property type="entry name" value="Ribosome binding protein Y (YfiA homologue)"/>
    <property type="match status" value="1"/>
</dbReference>
<sequence>MTDHHFPAINFLTSGDVAEADRTAAAAAVRTALDEEGTDVTSVQVTLSVVPGADVPRPALAQAIVGIDGHRLRAQAAGRTLPEAIGLLRDRLHVRTAYLRAG</sequence>
<gene>
    <name evidence="1" type="ORF">BTM25_23490</name>
</gene>
<dbReference type="EMBL" id="MTBP01000002">
    <property type="protein sequence ID" value="POM23728.1"/>
    <property type="molecule type" value="Genomic_DNA"/>
</dbReference>
<comment type="caution">
    <text evidence="1">The sequence shown here is derived from an EMBL/GenBank/DDBJ whole genome shotgun (WGS) entry which is preliminary data.</text>
</comment>
<evidence type="ECO:0000313" key="1">
    <source>
        <dbReference type="EMBL" id="POM23728.1"/>
    </source>
</evidence>
<dbReference type="InterPro" id="IPR036567">
    <property type="entry name" value="RHF-like"/>
</dbReference>
<organism evidence="1 2">
    <name type="scientific">Actinomadura rubteroloni</name>
    <dbReference type="NCBI Taxonomy" id="1926885"/>
    <lineage>
        <taxon>Bacteria</taxon>
        <taxon>Bacillati</taxon>
        <taxon>Actinomycetota</taxon>
        <taxon>Actinomycetes</taxon>
        <taxon>Streptosporangiales</taxon>
        <taxon>Thermomonosporaceae</taxon>
        <taxon>Actinomadura</taxon>
    </lineage>
</organism>